<feature type="compositionally biased region" description="Low complexity" evidence="3">
    <location>
        <begin position="73"/>
        <end position="89"/>
    </location>
</feature>
<feature type="coiled-coil region" evidence="2">
    <location>
        <begin position="165"/>
        <end position="261"/>
    </location>
</feature>
<dbReference type="Gene3D" id="2.20.110.10">
    <property type="entry name" value="Histone H3 K4-specific methyltransferase SET7/9 N-terminal domain"/>
    <property type="match status" value="3"/>
</dbReference>
<dbReference type="InterPro" id="IPR003409">
    <property type="entry name" value="MORN"/>
</dbReference>
<feature type="region of interest" description="Disordered" evidence="3">
    <location>
        <begin position="261"/>
        <end position="305"/>
    </location>
</feature>
<dbReference type="AlphaFoldDB" id="A0AAD2G8J7"/>
<reference evidence="4" key="1">
    <citation type="submission" date="2023-08" db="EMBL/GenBank/DDBJ databases">
        <authorList>
            <person name="Audoor S."/>
            <person name="Bilcke G."/>
        </authorList>
    </citation>
    <scope>NUCLEOTIDE SEQUENCE</scope>
</reference>
<evidence type="ECO:0000313" key="5">
    <source>
        <dbReference type="Proteomes" id="UP001295423"/>
    </source>
</evidence>
<keyword evidence="2" id="KW-0175">Coiled coil</keyword>
<feature type="compositionally biased region" description="Polar residues" evidence="3">
    <location>
        <begin position="41"/>
        <end position="51"/>
    </location>
</feature>
<comment type="caution">
    <text evidence="4">The sequence shown here is derived from an EMBL/GenBank/DDBJ whole genome shotgun (WGS) entry which is preliminary data.</text>
</comment>
<feature type="compositionally biased region" description="Pro residues" evidence="3">
    <location>
        <begin position="139"/>
        <end position="154"/>
    </location>
</feature>
<dbReference type="EMBL" id="CAKOGP040002247">
    <property type="protein sequence ID" value="CAJ1966023.1"/>
    <property type="molecule type" value="Genomic_DNA"/>
</dbReference>
<dbReference type="SUPFAM" id="SSF82185">
    <property type="entry name" value="Histone H3 K4-specific methyltransferase SET7/9 N-terminal domain"/>
    <property type="match status" value="2"/>
</dbReference>
<accession>A0AAD2G8J7</accession>
<evidence type="ECO:0000313" key="4">
    <source>
        <dbReference type="EMBL" id="CAJ1966023.1"/>
    </source>
</evidence>
<feature type="compositionally biased region" description="Basic and acidic residues" evidence="3">
    <location>
        <begin position="288"/>
        <end position="297"/>
    </location>
</feature>
<dbReference type="PANTHER" id="PTHR23084:SF263">
    <property type="entry name" value="MORN REPEAT-CONTAINING PROTEIN 1"/>
    <property type="match status" value="1"/>
</dbReference>
<feature type="region of interest" description="Disordered" evidence="3">
    <location>
        <begin position="1"/>
        <end position="159"/>
    </location>
</feature>
<dbReference type="PANTHER" id="PTHR23084">
    <property type="entry name" value="PHOSPHATIDYLINOSITOL-4-PHOSPHATE 5-KINASE RELATED"/>
    <property type="match status" value="1"/>
</dbReference>
<feature type="compositionally biased region" description="Gly residues" evidence="3">
    <location>
        <begin position="121"/>
        <end position="134"/>
    </location>
</feature>
<gene>
    <name evidence="4" type="ORF">CYCCA115_LOCUS21607</name>
</gene>
<protein>
    <submittedName>
        <fullName evidence="4">Uncharacterized protein</fullName>
    </submittedName>
</protein>
<feature type="compositionally biased region" description="Basic and acidic residues" evidence="3">
    <location>
        <begin position="26"/>
        <end position="40"/>
    </location>
</feature>
<feature type="region of interest" description="Disordered" evidence="3">
    <location>
        <begin position="331"/>
        <end position="376"/>
    </location>
</feature>
<evidence type="ECO:0000256" key="2">
    <source>
        <dbReference type="SAM" id="Coils"/>
    </source>
</evidence>
<feature type="compositionally biased region" description="Polar residues" evidence="3">
    <location>
        <begin position="10"/>
        <end position="25"/>
    </location>
</feature>
<evidence type="ECO:0000256" key="1">
    <source>
        <dbReference type="ARBA" id="ARBA00022737"/>
    </source>
</evidence>
<feature type="compositionally biased region" description="Polar residues" evidence="3">
    <location>
        <begin position="359"/>
        <end position="368"/>
    </location>
</feature>
<feature type="compositionally biased region" description="Basic and acidic residues" evidence="3">
    <location>
        <begin position="652"/>
        <end position="665"/>
    </location>
</feature>
<organism evidence="4 5">
    <name type="scientific">Cylindrotheca closterium</name>
    <dbReference type="NCBI Taxonomy" id="2856"/>
    <lineage>
        <taxon>Eukaryota</taxon>
        <taxon>Sar</taxon>
        <taxon>Stramenopiles</taxon>
        <taxon>Ochrophyta</taxon>
        <taxon>Bacillariophyta</taxon>
        <taxon>Bacillariophyceae</taxon>
        <taxon>Bacillariophycidae</taxon>
        <taxon>Bacillariales</taxon>
        <taxon>Bacillariaceae</taxon>
        <taxon>Cylindrotheca</taxon>
    </lineage>
</organism>
<dbReference type="Proteomes" id="UP001295423">
    <property type="component" value="Unassembled WGS sequence"/>
</dbReference>
<dbReference type="SMART" id="SM00698">
    <property type="entry name" value="MORN"/>
    <property type="match status" value="6"/>
</dbReference>
<sequence length="665" mass="73956">MVYDDDDFTTDSNTVTTMEFQSQQRDLLRRKQELDRKIQSLDDNSGHNSNEISDRMHNMHFTQNSGGSVGEASTATSNATGTTDNTGYPGAPPPHHNPYGYGAYPPPYGYPPPPYGYGYPPNGGAGAGAGGKSRAGGHAPPPPQWGAPPPPPPSGQDESRLFIMLSQKEDEIKELRAKYEEAQLKIQSQFIEISRLEAKVEVAQANVHQERKIARLEAEAAASERLELLMQEQRKEHKETMRQMQEQMSQAAAAIALTRNEAPPPPLKFQSHPSMVAPGVDNYDDDDGTIHPDAKTTDEEEAHEDDDIYNEAKSLHNTQDFKKLPNKLAKATNLPSPLDDATFDSGDQEPSIPIDENEAQTSWEGGSTQKKRFKERPWGKNEYHDDIDRLVVDELSLGASYIGRGDAAAGTLPTSRSTDPEQAVEDSFDAADKDNKFQPIYSDPNEQQPVVELDNQSLGQTVASSTYGEDRQKVVNKTLLDPYGDKGVYTGVVLRTTGMPHGLGRMVYEEDGRIFEGDWRHGRWHGYGKATFSNGDAYDGEYKFDQRHGKGVYKWADGRVFDGQFSEDKRHGHGIFTWPDGAVYDGEFVNGQRQGHGKYRFADGGEYVGSWHGGRYSGFGTCTWEDGRRYRGEWRNGMAHGRGTETYPNGAVRHDGQWVDDEPVR</sequence>
<dbReference type="Pfam" id="PF02493">
    <property type="entry name" value="MORN"/>
    <property type="match status" value="6"/>
</dbReference>
<keyword evidence="1" id="KW-0677">Repeat</keyword>
<feature type="compositionally biased region" description="Pro residues" evidence="3">
    <location>
        <begin position="104"/>
        <end position="115"/>
    </location>
</feature>
<keyword evidence="5" id="KW-1185">Reference proteome</keyword>
<name>A0AAD2G8J7_9STRA</name>
<evidence type="ECO:0000256" key="3">
    <source>
        <dbReference type="SAM" id="MobiDB-lite"/>
    </source>
</evidence>
<feature type="region of interest" description="Disordered" evidence="3">
    <location>
        <begin position="641"/>
        <end position="665"/>
    </location>
</feature>
<proteinExistence type="predicted"/>